<reference evidence="1" key="1">
    <citation type="journal article" date="2021" name="PeerJ">
        <title>Extensive microbial diversity within the chicken gut microbiome revealed by metagenomics and culture.</title>
        <authorList>
            <person name="Gilroy R."/>
            <person name="Ravi A."/>
            <person name="Getino M."/>
            <person name="Pursley I."/>
            <person name="Horton D.L."/>
            <person name="Alikhan N.F."/>
            <person name="Baker D."/>
            <person name="Gharbi K."/>
            <person name="Hall N."/>
            <person name="Watson M."/>
            <person name="Adriaenssens E.M."/>
            <person name="Foster-Nyarko E."/>
            <person name="Jarju S."/>
            <person name="Secka A."/>
            <person name="Antonio M."/>
            <person name="Oren A."/>
            <person name="Chaudhuri R.R."/>
            <person name="La Ragione R."/>
            <person name="Hildebrand F."/>
            <person name="Pallen M.J."/>
        </authorList>
    </citation>
    <scope>NUCLEOTIDE SEQUENCE</scope>
    <source>
        <strain evidence="1">1282</strain>
    </source>
</reference>
<gene>
    <name evidence="1" type="ORF">H9838_06475</name>
</gene>
<sequence>MKLLDPWTELFLTLEASRHSQVLAALEQAGSPCREKIQNAGHVTRRTGNVGASSGSSVLYQVFVRKSQLEEAREILDHALRQPPQG</sequence>
<comment type="caution">
    <text evidence="1">The sequence shown here is derived from an EMBL/GenBank/DDBJ whole genome shotgun (WGS) entry which is preliminary data.</text>
</comment>
<evidence type="ECO:0008006" key="3">
    <source>
        <dbReference type="Google" id="ProtNLM"/>
    </source>
</evidence>
<accession>A0A9D1YDH3</accession>
<evidence type="ECO:0000313" key="2">
    <source>
        <dbReference type="Proteomes" id="UP000823915"/>
    </source>
</evidence>
<dbReference type="AlphaFoldDB" id="A0A9D1YDH3"/>
<dbReference type="EMBL" id="DXDU01000107">
    <property type="protein sequence ID" value="HIY26804.1"/>
    <property type="molecule type" value="Genomic_DNA"/>
</dbReference>
<evidence type="ECO:0000313" key="1">
    <source>
        <dbReference type="EMBL" id="HIY26804.1"/>
    </source>
</evidence>
<proteinExistence type="predicted"/>
<dbReference type="Proteomes" id="UP000823915">
    <property type="component" value="Unassembled WGS sequence"/>
</dbReference>
<protein>
    <recommendedName>
        <fullName evidence="3">DUF2007 domain-containing protein</fullName>
    </recommendedName>
</protein>
<reference evidence="1" key="2">
    <citation type="submission" date="2021-04" db="EMBL/GenBank/DDBJ databases">
        <authorList>
            <person name="Gilroy R."/>
        </authorList>
    </citation>
    <scope>NUCLEOTIDE SEQUENCE</scope>
    <source>
        <strain evidence="1">1282</strain>
    </source>
</reference>
<organism evidence="1 2">
    <name type="scientific">Candidatus Acutalibacter pullistercoris</name>
    <dbReference type="NCBI Taxonomy" id="2838418"/>
    <lineage>
        <taxon>Bacteria</taxon>
        <taxon>Bacillati</taxon>
        <taxon>Bacillota</taxon>
        <taxon>Clostridia</taxon>
        <taxon>Eubacteriales</taxon>
        <taxon>Acutalibacteraceae</taxon>
        <taxon>Acutalibacter</taxon>
    </lineage>
</organism>
<name>A0A9D1YDH3_9FIRM</name>